<dbReference type="InterPro" id="IPR036318">
    <property type="entry name" value="FAD-bd_PCMH-like_sf"/>
</dbReference>
<gene>
    <name evidence="7" type="ORF">UV8b_07478</name>
</gene>
<dbReference type="InterPro" id="IPR006094">
    <property type="entry name" value="Oxid_FAD_bind_N"/>
</dbReference>
<dbReference type="UniPathway" id="UPA00771">
    <property type="reaction ID" value="UER00766"/>
</dbReference>
<name>A0A8E5MKK5_USTVR</name>
<dbReference type="Gene3D" id="3.30.43.10">
    <property type="entry name" value="Uridine Diphospho-n-acetylenolpyruvylglucosamine Reductase, domain 2"/>
    <property type="match status" value="1"/>
</dbReference>
<dbReference type="GO" id="GO:0003885">
    <property type="term" value="F:D-arabinono-1,4-lactone oxidase activity"/>
    <property type="evidence" value="ECO:0007669"/>
    <property type="project" value="UniProtKB-EC"/>
</dbReference>
<dbReference type="SUPFAM" id="SSF56176">
    <property type="entry name" value="FAD-binding/transporter-associated domain-like"/>
    <property type="match status" value="1"/>
</dbReference>
<evidence type="ECO:0000313" key="8">
    <source>
        <dbReference type="Proteomes" id="UP000027002"/>
    </source>
</evidence>
<dbReference type="GO" id="GO:0071949">
    <property type="term" value="F:FAD binding"/>
    <property type="evidence" value="ECO:0007669"/>
    <property type="project" value="InterPro"/>
</dbReference>
<evidence type="ECO:0000256" key="1">
    <source>
        <dbReference type="ARBA" id="ARBA00005083"/>
    </source>
</evidence>
<accession>A0A8E5MKK5</accession>
<evidence type="ECO:0000313" key="7">
    <source>
        <dbReference type="EMBL" id="QUC23237.1"/>
    </source>
</evidence>
<evidence type="ECO:0000256" key="3">
    <source>
        <dbReference type="ARBA" id="ARBA00023002"/>
    </source>
</evidence>
<dbReference type="KEGG" id="uvi:66068255"/>
<evidence type="ECO:0000259" key="6">
    <source>
        <dbReference type="PROSITE" id="PS51387"/>
    </source>
</evidence>
<dbReference type="EMBL" id="CP072758">
    <property type="protein sequence ID" value="QUC23237.1"/>
    <property type="molecule type" value="Genomic_DNA"/>
</dbReference>
<dbReference type="OrthoDB" id="371463at2759"/>
<dbReference type="Proteomes" id="UP000027002">
    <property type="component" value="Chromosome 6"/>
</dbReference>
<feature type="signal peptide" evidence="5">
    <location>
        <begin position="1"/>
        <end position="22"/>
    </location>
</feature>
<feature type="domain" description="FAD-binding PCMH-type" evidence="6">
    <location>
        <begin position="30"/>
        <end position="208"/>
    </location>
</feature>
<dbReference type="Pfam" id="PF04030">
    <property type="entry name" value="ALO"/>
    <property type="match status" value="1"/>
</dbReference>
<sequence length="509" mass="57276">MLLLLSCGSVLNGLFALGLVSAFEYNTFDGPGFPSCYNVTQVANVTSVAEVQGLVKFAASKGLQVRAGGKGHMWYDTQCSDDETIIIRTEFLNKIRDFDLAAGTVVVEAGVTFFQLAEYLHQRGANMGTGLVNWNITLGGSVAMGAHRSSLREDAAVVGGVLALDMVDGLGGLRCIERDESSDDWLAASTSLGLLGIIVNIKLKVFADSKVYAMQKTLDEKDVLSGDIYALISPYLTANLWWFPFKRKFFWRYYDTVEPSKSQQQGFQSTFSVTALEGNAARTLLDSGKYAPSSNWIAEETFFRQWKAPNFHEKTTNQPVKQWPVYGFHYDVLIGGLYPGQKPEWDYNLHAYTLELAFPVTMANKMLTRVRELFDDEEKKLKVMASTYRSGINIKFGKAHYDFLGQMTYNTSDGQDWTKGAIMFDFPSYKPTVGDKKRYNEEFYINLANTLVKEFPCRPHWTKNTRDVLQRAVPNLDARYIQRFKAVREKMDPEGIFRSVVGEILGVYP</sequence>
<evidence type="ECO:0000256" key="4">
    <source>
        <dbReference type="ARBA" id="ARBA00033418"/>
    </source>
</evidence>
<evidence type="ECO:0000256" key="5">
    <source>
        <dbReference type="SAM" id="SignalP"/>
    </source>
</evidence>
<dbReference type="InterPro" id="IPR010031">
    <property type="entry name" value="FAD_lactone_oxidase-like"/>
</dbReference>
<dbReference type="PANTHER" id="PTHR43762">
    <property type="entry name" value="L-GULONOLACTONE OXIDASE"/>
    <property type="match status" value="1"/>
</dbReference>
<dbReference type="InterPro" id="IPR007173">
    <property type="entry name" value="ALO_C"/>
</dbReference>
<dbReference type="Gene3D" id="3.30.465.10">
    <property type="match status" value="1"/>
</dbReference>
<dbReference type="InterPro" id="IPR016169">
    <property type="entry name" value="FAD-bd_PCMH_sub2"/>
</dbReference>
<proteinExistence type="predicted"/>
<dbReference type="GO" id="GO:0016020">
    <property type="term" value="C:membrane"/>
    <property type="evidence" value="ECO:0007669"/>
    <property type="project" value="InterPro"/>
</dbReference>
<dbReference type="InterPro" id="IPR016166">
    <property type="entry name" value="FAD-bd_PCMH"/>
</dbReference>
<dbReference type="AlphaFoldDB" id="A0A8E5MKK5"/>
<dbReference type="PROSITE" id="PS51387">
    <property type="entry name" value="FAD_PCMH"/>
    <property type="match status" value="1"/>
</dbReference>
<dbReference type="EC" id="1.1.3.37" evidence="2"/>
<keyword evidence="5" id="KW-0732">Signal</keyword>
<organism evidence="7 8">
    <name type="scientific">Ustilaginoidea virens</name>
    <name type="common">Rice false smut fungus</name>
    <name type="synonym">Villosiclava virens</name>
    <dbReference type="NCBI Taxonomy" id="1159556"/>
    <lineage>
        <taxon>Eukaryota</taxon>
        <taxon>Fungi</taxon>
        <taxon>Dikarya</taxon>
        <taxon>Ascomycota</taxon>
        <taxon>Pezizomycotina</taxon>
        <taxon>Sordariomycetes</taxon>
        <taxon>Hypocreomycetidae</taxon>
        <taxon>Hypocreales</taxon>
        <taxon>Clavicipitaceae</taxon>
        <taxon>Ustilaginoidea</taxon>
    </lineage>
</organism>
<reference evidence="7" key="1">
    <citation type="submission" date="2020-03" db="EMBL/GenBank/DDBJ databases">
        <title>A mixture of massive structural variations and highly conserved coding sequences in Ustilaginoidea virens genome.</title>
        <authorList>
            <person name="Zhang K."/>
            <person name="Zhao Z."/>
            <person name="Zhang Z."/>
            <person name="Li Y."/>
            <person name="Hsiang T."/>
            <person name="Sun W."/>
        </authorList>
    </citation>
    <scope>NUCLEOTIDE SEQUENCE</scope>
    <source>
        <strain evidence="7">UV-8b</strain>
    </source>
</reference>
<dbReference type="InterPro" id="IPR016167">
    <property type="entry name" value="FAD-bd_PCMH_sub1"/>
</dbReference>
<comment type="pathway">
    <text evidence="1">Cofactor biosynthesis; D-erythroascorbate biosynthesis; dehydro-D-arabinono-1,4-lactone from D-arabinose: step 2/2.</text>
</comment>
<keyword evidence="3" id="KW-0560">Oxidoreductase</keyword>
<feature type="chain" id="PRO_5034977465" description="D-arabinono-1,4-lactone oxidase" evidence="5">
    <location>
        <begin position="23"/>
        <end position="509"/>
    </location>
</feature>
<dbReference type="RefSeq" id="XP_043000910.1">
    <property type="nucleotide sequence ID" value="XM_043144975.1"/>
</dbReference>
<dbReference type="PANTHER" id="PTHR43762:SF1">
    <property type="entry name" value="D-ARABINONO-1,4-LACTONE OXIDASE"/>
    <property type="match status" value="1"/>
</dbReference>
<evidence type="ECO:0000256" key="2">
    <source>
        <dbReference type="ARBA" id="ARBA00013136"/>
    </source>
</evidence>
<dbReference type="GeneID" id="66068255"/>
<protein>
    <recommendedName>
        <fullName evidence="2">D-arabinono-1,4-lactone oxidase</fullName>
        <ecNumber evidence="2">1.1.3.37</ecNumber>
    </recommendedName>
    <alternativeName>
        <fullName evidence="4">L-galactono-gamma-lactone oxidase</fullName>
    </alternativeName>
</protein>
<dbReference type="Pfam" id="PF01565">
    <property type="entry name" value="FAD_binding_4"/>
    <property type="match status" value="1"/>
</dbReference>
<keyword evidence="8" id="KW-1185">Reference proteome</keyword>